<protein>
    <recommendedName>
        <fullName evidence="8">NADH:quinone oxidoreductase/Mrp antiporter transmembrane domain-containing protein</fullName>
    </recommendedName>
</protein>
<evidence type="ECO:0000256" key="1">
    <source>
        <dbReference type="ARBA" id="ARBA00004651"/>
    </source>
</evidence>
<dbReference type="GO" id="GO:0005886">
    <property type="term" value="C:plasma membrane"/>
    <property type="evidence" value="ECO:0007669"/>
    <property type="project" value="UniProtKB-SubCell"/>
</dbReference>
<accession>A0A0F9D4Q3</accession>
<dbReference type="InterPro" id="IPR052175">
    <property type="entry name" value="ComplexI-like_HydComp"/>
</dbReference>
<keyword evidence="2" id="KW-1003">Cell membrane</keyword>
<name>A0A0F9D4Q3_9ZZZZ</name>
<evidence type="ECO:0000256" key="6">
    <source>
        <dbReference type="ARBA" id="ARBA00023136"/>
    </source>
</evidence>
<dbReference type="AlphaFoldDB" id="A0A0F9D4Q3"/>
<keyword evidence="6 7" id="KW-0472">Membrane</keyword>
<evidence type="ECO:0000256" key="4">
    <source>
        <dbReference type="ARBA" id="ARBA00022989"/>
    </source>
</evidence>
<dbReference type="Pfam" id="PF00361">
    <property type="entry name" value="Proton_antipo_M"/>
    <property type="match status" value="1"/>
</dbReference>
<proteinExistence type="predicted"/>
<dbReference type="PANTHER" id="PTHR42682">
    <property type="entry name" value="HYDROGENASE-4 COMPONENT F"/>
    <property type="match status" value="1"/>
</dbReference>
<evidence type="ECO:0000313" key="9">
    <source>
        <dbReference type="EMBL" id="KKL56554.1"/>
    </source>
</evidence>
<dbReference type="PANTHER" id="PTHR42682:SF4">
    <property type="entry name" value="NADH-UBIQUINONE_PLASTOQUINONE"/>
    <property type="match status" value="1"/>
</dbReference>
<feature type="transmembrane region" description="Helical" evidence="7">
    <location>
        <begin position="153"/>
        <end position="183"/>
    </location>
</feature>
<keyword evidence="4 7" id="KW-1133">Transmembrane helix</keyword>
<keyword evidence="3 7" id="KW-0812">Transmembrane</keyword>
<keyword evidence="5" id="KW-0560">Oxidoreductase</keyword>
<feature type="domain" description="NADH:quinone oxidoreductase/Mrp antiporter transmembrane" evidence="8">
    <location>
        <begin position="87"/>
        <end position="172"/>
    </location>
</feature>
<dbReference type="InterPro" id="IPR001750">
    <property type="entry name" value="ND/Mrp_TM"/>
</dbReference>
<evidence type="ECO:0000259" key="8">
    <source>
        <dbReference type="Pfam" id="PF00361"/>
    </source>
</evidence>
<evidence type="ECO:0000256" key="5">
    <source>
        <dbReference type="ARBA" id="ARBA00023002"/>
    </source>
</evidence>
<organism evidence="9">
    <name type="scientific">marine sediment metagenome</name>
    <dbReference type="NCBI Taxonomy" id="412755"/>
    <lineage>
        <taxon>unclassified sequences</taxon>
        <taxon>metagenomes</taxon>
        <taxon>ecological metagenomes</taxon>
    </lineage>
</organism>
<sequence length="254" mass="26632">MRCEKCGNYSSRSDSYCRRCGAEMRNTRLPVKRPLASPTVWSQAAPVLARGAALVALGVAAEIASRGNFSTDTELKSQAGLCLFGGLFHLFNHAAFKSLLFLSSGSIEQQAGTRLLKEMGGLARRMPVTSFCCRIGALSISGVPPFNGFFSKLIIIIALAWAGHPVLAGLAVLVALETLLSFIKVQRYALEGEVAGKSAAAHEAPASMCVAMLVLAAVCVASGLAIIWLREYLFTPASEALLKTASAAVGGAAP</sequence>
<feature type="transmembrane region" description="Helical" evidence="7">
    <location>
        <begin position="204"/>
        <end position="229"/>
    </location>
</feature>
<reference evidence="9" key="1">
    <citation type="journal article" date="2015" name="Nature">
        <title>Complex archaea that bridge the gap between prokaryotes and eukaryotes.</title>
        <authorList>
            <person name="Spang A."/>
            <person name="Saw J.H."/>
            <person name="Jorgensen S.L."/>
            <person name="Zaremba-Niedzwiedzka K."/>
            <person name="Martijn J."/>
            <person name="Lind A.E."/>
            <person name="van Eijk R."/>
            <person name="Schleper C."/>
            <person name="Guy L."/>
            <person name="Ettema T.J."/>
        </authorList>
    </citation>
    <scope>NUCLEOTIDE SEQUENCE</scope>
</reference>
<evidence type="ECO:0000256" key="3">
    <source>
        <dbReference type="ARBA" id="ARBA00022692"/>
    </source>
</evidence>
<evidence type="ECO:0000256" key="2">
    <source>
        <dbReference type="ARBA" id="ARBA00022475"/>
    </source>
</evidence>
<gene>
    <name evidence="9" type="ORF">LCGC14_2244240</name>
</gene>
<comment type="caution">
    <text evidence="9">The sequence shown here is derived from an EMBL/GenBank/DDBJ whole genome shotgun (WGS) entry which is preliminary data.</text>
</comment>
<dbReference type="EMBL" id="LAZR01030452">
    <property type="protein sequence ID" value="KKL56554.1"/>
    <property type="molecule type" value="Genomic_DNA"/>
</dbReference>
<comment type="subcellular location">
    <subcellularLocation>
        <location evidence="1">Cell membrane</location>
        <topology evidence="1">Multi-pass membrane protein</topology>
    </subcellularLocation>
</comment>
<dbReference type="GO" id="GO:0016491">
    <property type="term" value="F:oxidoreductase activity"/>
    <property type="evidence" value="ECO:0007669"/>
    <property type="project" value="UniProtKB-KW"/>
</dbReference>
<evidence type="ECO:0000256" key="7">
    <source>
        <dbReference type="SAM" id="Phobius"/>
    </source>
</evidence>